<dbReference type="STRING" id="157072.A0A024TZE5"/>
<gene>
    <name evidence="2" type="ORF">H310_08081</name>
</gene>
<feature type="region of interest" description="Disordered" evidence="1">
    <location>
        <begin position="1"/>
        <end position="27"/>
    </location>
</feature>
<dbReference type="RefSeq" id="XP_008871924.1">
    <property type="nucleotide sequence ID" value="XM_008873702.1"/>
</dbReference>
<accession>A0A024TZE5</accession>
<name>A0A024TZE5_9STRA</name>
<dbReference type="VEuPathDB" id="FungiDB:H310_08081"/>
<reference evidence="2" key="1">
    <citation type="submission" date="2013-12" db="EMBL/GenBank/DDBJ databases">
        <title>The Genome Sequence of Aphanomyces invadans NJM9701.</title>
        <authorList>
            <consortium name="The Broad Institute Genomics Platform"/>
            <person name="Russ C."/>
            <person name="Tyler B."/>
            <person name="van West P."/>
            <person name="Dieguez-Uribeondo J."/>
            <person name="Young S.K."/>
            <person name="Zeng Q."/>
            <person name="Gargeya S."/>
            <person name="Fitzgerald M."/>
            <person name="Abouelleil A."/>
            <person name="Alvarado L."/>
            <person name="Chapman S.B."/>
            <person name="Gainer-Dewar J."/>
            <person name="Goldberg J."/>
            <person name="Griggs A."/>
            <person name="Gujja S."/>
            <person name="Hansen M."/>
            <person name="Howarth C."/>
            <person name="Imamovic A."/>
            <person name="Ireland A."/>
            <person name="Larimer J."/>
            <person name="McCowan C."/>
            <person name="Murphy C."/>
            <person name="Pearson M."/>
            <person name="Poon T.W."/>
            <person name="Priest M."/>
            <person name="Roberts A."/>
            <person name="Saif S."/>
            <person name="Shea T."/>
            <person name="Sykes S."/>
            <person name="Wortman J."/>
            <person name="Nusbaum C."/>
            <person name="Birren B."/>
        </authorList>
    </citation>
    <scope>NUCLEOTIDE SEQUENCE [LARGE SCALE GENOMIC DNA]</scope>
    <source>
        <strain evidence="2">NJM9701</strain>
    </source>
</reference>
<evidence type="ECO:0000313" key="2">
    <source>
        <dbReference type="EMBL" id="ETV99368.1"/>
    </source>
</evidence>
<protein>
    <submittedName>
        <fullName evidence="2">Uncharacterized protein</fullName>
    </submittedName>
</protein>
<sequence>MSAPSPTQHQHRYPTRSSPVTPAPTTPVRSESLFHLRADINVKETVCGRDSNGKRLAQCVFEGSSWDVLKVQIFAHCLPHVEYKATHEGEPRVWTIESEKPTIADFDTFIMLKMGRYFFKPGNSNQAHRYLVEHQDHTFSVVVLKWGSLVSTSTDLQGLQEQCIRPQVQDRSGAAAESAHSQMVRELKGQWSTTYSSFESNWRMWAAYILKTPTHQHALHISNPPPATMLHLFEPVLNGAQVRNQNLQSSMAVALDVVDSSLEGLATLKWYIHDVASRIELDETALRAKRRAIEGFLQEVTPVAQRTDLIDLLRNIPNVNDDEHKEDDDE</sequence>
<dbReference type="GeneID" id="20085131"/>
<dbReference type="AlphaFoldDB" id="A0A024TZE5"/>
<evidence type="ECO:0000256" key="1">
    <source>
        <dbReference type="SAM" id="MobiDB-lite"/>
    </source>
</evidence>
<proteinExistence type="predicted"/>
<dbReference type="EMBL" id="KI913967">
    <property type="protein sequence ID" value="ETV99368.1"/>
    <property type="molecule type" value="Genomic_DNA"/>
</dbReference>
<dbReference type="OrthoDB" id="85929at2759"/>
<organism evidence="2">
    <name type="scientific">Aphanomyces invadans</name>
    <dbReference type="NCBI Taxonomy" id="157072"/>
    <lineage>
        <taxon>Eukaryota</taxon>
        <taxon>Sar</taxon>
        <taxon>Stramenopiles</taxon>
        <taxon>Oomycota</taxon>
        <taxon>Saprolegniomycetes</taxon>
        <taxon>Saprolegniales</taxon>
        <taxon>Verrucalvaceae</taxon>
        <taxon>Aphanomyces</taxon>
    </lineage>
</organism>